<keyword evidence="2" id="KW-1185">Reference proteome</keyword>
<dbReference type="InterPro" id="IPR039049">
    <property type="entry name" value="ELOB"/>
</dbReference>
<name>A0A452SNL6_URSAM</name>
<sequence length="94" mass="10556">SESQTSELTAMEVIVMIHQHKVTIFSPAEESSTMVERLVEGILKRPPVQQWLYTDKQLLGDSMTLAECRYSCQMAPLKAPVKSHNFTTGDTSEL</sequence>
<dbReference type="GO" id="GO:0070449">
    <property type="term" value="C:elongin complex"/>
    <property type="evidence" value="ECO:0007669"/>
    <property type="project" value="InterPro"/>
</dbReference>
<dbReference type="InterPro" id="IPR029071">
    <property type="entry name" value="Ubiquitin-like_domsf"/>
</dbReference>
<dbReference type="GO" id="GO:0006368">
    <property type="term" value="P:transcription elongation by RNA polymerase II"/>
    <property type="evidence" value="ECO:0007669"/>
    <property type="project" value="InterPro"/>
</dbReference>
<dbReference type="GO" id="GO:0030891">
    <property type="term" value="C:VCB complex"/>
    <property type="evidence" value="ECO:0007669"/>
    <property type="project" value="InterPro"/>
</dbReference>
<protein>
    <recommendedName>
        <fullName evidence="3">Ubiquitin-like domain-containing protein</fullName>
    </recommendedName>
</protein>
<dbReference type="Ensembl" id="ENSUAMT00000038239.1">
    <property type="protein sequence ID" value="ENSUAMP00000034334.1"/>
    <property type="gene ID" value="ENSUAMG00000026125.1"/>
</dbReference>
<dbReference type="SUPFAM" id="SSF54236">
    <property type="entry name" value="Ubiquitin-like"/>
    <property type="match status" value="1"/>
</dbReference>
<evidence type="ECO:0008006" key="3">
    <source>
        <dbReference type="Google" id="ProtNLM"/>
    </source>
</evidence>
<reference evidence="1" key="2">
    <citation type="submission" date="2025-08" db="UniProtKB">
        <authorList>
            <consortium name="Ensembl"/>
        </authorList>
    </citation>
    <scope>IDENTIFICATION</scope>
</reference>
<dbReference type="STRING" id="9643.ENSUAMP00000034334"/>
<reference evidence="2" key="1">
    <citation type="submission" date="2016-06" db="EMBL/GenBank/DDBJ databases">
        <title>De novo assembly and RNA-Seq shows season-dependent expression and editing in black bear kidneys.</title>
        <authorList>
            <person name="Korstanje R."/>
            <person name="Srivastava A."/>
            <person name="Sarsani V.K."/>
            <person name="Sheehan S.M."/>
            <person name="Seger R.L."/>
            <person name="Barter M.E."/>
            <person name="Lindqvist C."/>
            <person name="Brody L.C."/>
            <person name="Mullikin J.C."/>
        </authorList>
    </citation>
    <scope>NUCLEOTIDE SEQUENCE [LARGE SCALE GENOMIC DNA]</scope>
</reference>
<organism evidence="1 2">
    <name type="scientific">Ursus americanus</name>
    <name type="common">American black bear</name>
    <name type="synonym">Euarctos americanus</name>
    <dbReference type="NCBI Taxonomy" id="9643"/>
    <lineage>
        <taxon>Eukaryota</taxon>
        <taxon>Metazoa</taxon>
        <taxon>Chordata</taxon>
        <taxon>Craniata</taxon>
        <taxon>Vertebrata</taxon>
        <taxon>Euteleostomi</taxon>
        <taxon>Mammalia</taxon>
        <taxon>Eutheria</taxon>
        <taxon>Laurasiatheria</taxon>
        <taxon>Carnivora</taxon>
        <taxon>Caniformia</taxon>
        <taxon>Ursidae</taxon>
        <taxon>Ursus</taxon>
    </lineage>
</organism>
<dbReference type="AlphaFoldDB" id="A0A452SNL6"/>
<accession>A0A452SNL6</accession>
<dbReference type="PANTHER" id="PTHR13248">
    <property type="entry name" value="TRANSCRIPTION ELONGATION FACTOR B POLYPEPTIDE 2"/>
    <property type="match status" value="1"/>
</dbReference>
<evidence type="ECO:0000313" key="1">
    <source>
        <dbReference type="Ensembl" id="ENSUAMP00000034334.1"/>
    </source>
</evidence>
<evidence type="ECO:0000313" key="2">
    <source>
        <dbReference type="Proteomes" id="UP000291022"/>
    </source>
</evidence>
<dbReference type="OMA" id="AMEVIVM"/>
<reference evidence="1" key="3">
    <citation type="submission" date="2025-09" db="UniProtKB">
        <authorList>
            <consortium name="Ensembl"/>
        </authorList>
    </citation>
    <scope>IDENTIFICATION</scope>
</reference>
<proteinExistence type="predicted"/>
<dbReference type="GeneTree" id="ENSGT01030000237712"/>
<dbReference type="Gene3D" id="3.10.20.90">
    <property type="entry name" value="Phosphatidylinositol 3-kinase Catalytic Subunit, Chain A, domain 1"/>
    <property type="match status" value="1"/>
</dbReference>
<dbReference type="Proteomes" id="UP000291022">
    <property type="component" value="Unassembled WGS sequence"/>
</dbReference>
<dbReference type="PANTHER" id="PTHR13248:SF4">
    <property type="entry name" value="ELONGIN B"/>
    <property type="match status" value="1"/>
</dbReference>